<sequence length="331" mass="37034">MENNPSESGQSPIVSTLDLLPTSNRWFWSLIIGGVVLVLLIAGGLWWWMRDTNPVLTPTATPSAIISPDLATWKTYRNYGFEIKYPESWQVQFTINTQDLIIHEPGTSNSVSVLIKTTNSKSVEEWFEKEFSGRSVALKPKYTEIIAPVAGIKYSNPASIGGCGEDFTFLIDETIYMIQRGAGTCDIDTLFDQIFSTFKFTNQTTIEYKNTEYGFSLALPATWKGYAVTKSNWRGESIDPANPGATYQGPQLTIKNPKGEQWQPVPILVFTPEQWQLVVEEKLSVSAAPIGPSKLGQNTKYVFALPPRWVGFTDFLGQEEALVITKTFKIY</sequence>
<organism evidence="2 3">
    <name type="scientific">Candidatus Yanofskybacteria bacterium RIFCSPHIGHO2_12_FULL_45_19b</name>
    <dbReference type="NCBI Taxonomy" id="1802689"/>
    <lineage>
        <taxon>Bacteria</taxon>
        <taxon>Candidatus Yanofskyibacteriota</taxon>
    </lineage>
</organism>
<keyword evidence="1" id="KW-0812">Transmembrane</keyword>
<comment type="caution">
    <text evidence="2">The sequence shown here is derived from an EMBL/GenBank/DDBJ whole genome shotgun (WGS) entry which is preliminary data.</text>
</comment>
<dbReference type="AlphaFoldDB" id="A0A1F8G4A3"/>
<reference evidence="2 3" key="1">
    <citation type="journal article" date="2016" name="Nat. Commun.">
        <title>Thousands of microbial genomes shed light on interconnected biogeochemical processes in an aquifer system.</title>
        <authorList>
            <person name="Anantharaman K."/>
            <person name="Brown C.T."/>
            <person name="Hug L.A."/>
            <person name="Sharon I."/>
            <person name="Castelle C.J."/>
            <person name="Probst A.J."/>
            <person name="Thomas B.C."/>
            <person name="Singh A."/>
            <person name="Wilkins M.J."/>
            <person name="Karaoz U."/>
            <person name="Brodie E.L."/>
            <person name="Williams K.H."/>
            <person name="Hubbard S.S."/>
            <person name="Banfield J.F."/>
        </authorList>
    </citation>
    <scope>NUCLEOTIDE SEQUENCE [LARGE SCALE GENOMIC DNA]</scope>
</reference>
<gene>
    <name evidence="2" type="ORF">A3F25_01930</name>
</gene>
<dbReference type="STRING" id="1802689.A3F25_01930"/>
<dbReference type="EMBL" id="MGKD01000010">
    <property type="protein sequence ID" value="OGN19890.1"/>
    <property type="molecule type" value="Genomic_DNA"/>
</dbReference>
<keyword evidence="1" id="KW-0472">Membrane</keyword>
<keyword evidence="1" id="KW-1133">Transmembrane helix</keyword>
<dbReference type="Proteomes" id="UP000177478">
    <property type="component" value="Unassembled WGS sequence"/>
</dbReference>
<dbReference type="Gene3D" id="3.40.1000.10">
    <property type="entry name" value="Mog1/PsbP, alpha/beta/alpha sandwich"/>
    <property type="match status" value="1"/>
</dbReference>
<evidence type="ECO:0000313" key="3">
    <source>
        <dbReference type="Proteomes" id="UP000177478"/>
    </source>
</evidence>
<name>A0A1F8G4A3_9BACT</name>
<feature type="transmembrane region" description="Helical" evidence="1">
    <location>
        <begin position="26"/>
        <end position="48"/>
    </location>
</feature>
<accession>A0A1F8G4A3</accession>
<evidence type="ECO:0000256" key="1">
    <source>
        <dbReference type="SAM" id="Phobius"/>
    </source>
</evidence>
<protein>
    <submittedName>
        <fullName evidence="2">Uncharacterized protein</fullName>
    </submittedName>
</protein>
<evidence type="ECO:0000313" key="2">
    <source>
        <dbReference type="EMBL" id="OGN19890.1"/>
    </source>
</evidence>
<proteinExistence type="predicted"/>